<keyword evidence="4 6" id="KW-0067">ATP-binding</keyword>
<reference evidence="6 7" key="1">
    <citation type="submission" date="2019-12" db="EMBL/GenBank/DDBJ databases">
        <title>Streptomyces sp. strain T44 isolated from rhizosphere soil of Broussonetia papyrifera.</title>
        <authorList>
            <person name="Mo P."/>
        </authorList>
    </citation>
    <scope>NUCLEOTIDE SEQUENCE [LARGE SCALE GENOMIC DNA]</scope>
    <source>
        <strain evidence="6 7">T44</strain>
    </source>
</reference>
<dbReference type="AlphaFoldDB" id="A0A6I6MNX8"/>
<protein>
    <submittedName>
        <fullName evidence="6">ATP-binding cassette domain-containing protein</fullName>
    </submittedName>
</protein>
<accession>A0A6I6MNX8</accession>
<dbReference type="InterPro" id="IPR017871">
    <property type="entry name" value="ABC_transporter-like_CS"/>
</dbReference>
<keyword evidence="2" id="KW-0813">Transport</keyword>
<dbReference type="InterPro" id="IPR003439">
    <property type="entry name" value="ABC_transporter-like_ATP-bd"/>
</dbReference>
<gene>
    <name evidence="6" type="ORF">GQF42_00775</name>
</gene>
<dbReference type="Gene3D" id="3.40.50.300">
    <property type="entry name" value="P-loop containing nucleotide triphosphate hydrolases"/>
    <property type="match status" value="1"/>
</dbReference>
<evidence type="ECO:0000256" key="3">
    <source>
        <dbReference type="ARBA" id="ARBA00022741"/>
    </source>
</evidence>
<dbReference type="EMBL" id="CP047020">
    <property type="protein sequence ID" value="QHA02088.1"/>
    <property type="molecule type" value="Genomic_DNA"/>
</dbReference>
<dbReference type="SMART" id="SM00382">
    <property type="entry name" value="AAA"/>
    <property type="match status" value="1"/>
</dbReference>
<dbReference type="SUPFAM" id="SSF52540">
    <property type="entry name" value="P-loop containing nucleoside triphosphate hydrolases"/>
    <property type="match status" value="1"/>
</dbReference>
<dbReference type="Pfam" id="PF00005">
    <property type="entry name" value="ABC_tran"/>
    <property type="match status" value="1"/>
</dbReference>
<evidence type="ECO:0000313" key="7">
    <source>
        <dbReference type="Proteomes" id="UP000436138"/>
    </source>
</evidence>
<keyword evidence="3" id="KW-0547">Nucleotide-binding</keyword>
<evidence type="ECO:0000313" key="6">
    <source>
        <dbReference type="EMBL" id="QHA02088.1"/>
    </source>
</evidence>
<evidence type="ECO:0000256" key="1">
    <source>
        <dbReference type="ARBA" id="ARBA00005417"/>
    </source>
</evidence>
<organism evidence="6 7">
    <name type="scientific">Streptomyces broussonetiae</name>
    <dbReference type="NCBI Taxonomy" id="2686304"/>
    <lineage>
        <taxon>Bacteria</taxon>
        <taxon>Bacillati</taxon>
        <taxon>Actinomycetota</taxon>
        <taxon>Actinomycetes</taxon>
        <taxon>Kitasatosporales</taxon>
        <taxon>Streptomycetaceae</taxon>
        <taxon>Streptomyces</taxon>
    </lineage>
</organism>
<dbReference type="Proteomes" id="UP000436138">
    <property type="component" value="Chromosome"/>
</dbReference>
<proteinExistence type="inferred from homology"/>
<dbReference type="RefSeq" id="WP_158916771.1">
    <property type="nucleotide sequence ID" value="NZ_CP047020.1"/>
</dbReference>
<dbReference type="PANTHER" id="PTHR43335">
    <property type="entry name" value="ABC TRANSPORTER, ATP-BINDING PROTEIN"/>
    <property type="match status" value="1"/>
</dbReference>
<keyword evidence="7" id="KW-1185">Reference proteome</keyword>
<dbReference type="GO" id="GO:0005524">
    <property type="term" value="F:ATP binding"/>
    <property type="evidence" value="ECO:0007669"/>
    <property type="project" value="UniProtKB-KW"/>
</dbReference>
<sequence>MTAPNVTITDLTVTFRRGEVRALDGINLRLPVGMVGLLGPNGAGKTTFMRVLTGVLLPTSGTVAVDGTELTSRSQRREVKATTGYLPQELGLYADLTASQFLDYMALLKGITDRRARRARVKEVLELVSLSDVANRKVKGYSGGMKRRVGIAQAILNDPRLLIVDEPTVGLDPEERLRFRSLLARLAGDRTVLLSTHIVDDIVQTCPNVVVIERGHVAFQGAIGDLATRAEDMVWHLTQPATAPAPTLPTVNVAPSITGTTYRVISSGAPAPDAESVSATVEDGYIALMHDTAPERTQQPGPDLRVV</sequence>
<dbReference type="KEGG" id="sbro:GQF42_00775"/>
<dbReference type="PROSITE" id="PS00211">
    <property type="entry name" value="ABC_TRANSPORTER_1"/>
    <property type="match status" value="1"/>
</dbReference>
<feature type="domain" description="ABC transporter" evidence="5">
    <location>
        <begin position="6"/>
        <end position="239"/>
    </location>
</feature>
<evidence type="ECO:0000256" key="4">
    <source>
        <dbReference type="ARBA" id="ARBA00022840"/>
    </source>
</evidence>
<evidence type="ECO:0000259" key="5">
    <source>
        <dbReference type="PROSITE" id="PS50893"/>
    </source>
</evidence>
<dbReference type="GO" id="GO:0016887">
    <property type="term" value="F:ATP hydrolysis activity"/>
    <property type="evidence" value="ECO:0007669"/>
    <property type="project" value="InterPro"/>
</dbReference>
<dbReference type="InterPro" id="IPR003593">
    <property type="entry name" value="AAA+_ATPase"/>
</dbReference>
<dbReference type="InterPro" id="IPR027417">
    <property type="entry name" value="P-loop_NTPase"/>
</dbReference>
<comment type="similarity">
    <text evidence="1">Belongs to the ABC transporter superfamily.</text>
</comment>
<dbReference type="CDD" id="cd03264">
    <property type="entry name" value="ABC_drug_resistance_like"/>
    <property type="match status" value="1"/>
</dbReference>
<name>A0A6I6MNX8_9ACTN</name>
<dbReference type="PANTHER" id="PTHR43335:SF2">
    <property type="entry name" value="ABC TRANSPORTER, ATP-BINDING PROTEIN"/>
    <property type="match status" value="1"/>
</dbReference>
<dbReference type="PROSITE" id="PS50893">
    <property type="entry name" value="ABC_TRANSPORTER_2"/>
    <property type="match status" value="1"/>
</dbReference>
<evidence type="ECO:0000256" key="2">
    <source>
        <dbReference type="ARBA" id="ARBA00022448"/>
    </source>
</evidence>